<organism evidence="3 4">
    <name type="scientific">Flavobacterium qiangtangense</name>
    <dbReference type="NCBI Taxonomy" id="1442595"/>
    <lineage>
        <taxon>Bacteria</taxon>
        <taxon>Pseudomonadati</taxon>
        <taxon>Bacteroidota</taxon>
        <taxon>Flavobacteriia</taxon>
        <taxon>Flavobacteriales</taxon>
        <taxon>Flavobacteriaceae</taxon>
        <taxon>Flavobacterium</taxon>
    </lineage>
</organism>
<accession>A0ABW1PL22</accession>
<dbReference type="Proteomes" id="UP001596287">
    <property type="component" value="Unassembled WGS sequence"/>
</dbReference>
<sequence length="235" mass="24367">MKNVKVVLAVLPFLFSACTDEYAGSNPESTGLSESARMGELGPENPSNPFDAAGAICDEITELVVETKPGAGSVAAIAARVDAAMESHPEWGLSAASSPLSGRIAAIALLLDNSDPLGDAMAGSGMGAGAKSGLSGFVSLLSTSEVAPYEDIHALAVIYESDMMSNTSYTGSERRRLLEIASIARYSLYRKKRKDKDWETSVSVAGAISGSSDGASLAIRMAVVIGICKRQGITQ</sequence>
<evidence type="ECO:0008006" key="5">
    <source>
        <dbReference type="Google" id="ProtNLM"/>
    </source>
</evidence>
<dbReference type="PROSITE" id="PS51257">
    <property type="entry name" value="PROKAR_LIPOPROTEIN"/>
    <property type="match status" value="1"/>
</dbReference>
<feature type="region of interest" description="Disordered" evidence="1">
    <location>
        <begin position="23"/>
        <end position="45"/>
    </location>
</feature>
<dbReference type="RefSeq" id="WP_379790108.1">
    <property type="nucleotide sequence ID" value="NZ_JBHSQB010000003.1"/>
</dbReference>
<evidence type="ECO:0000256" key="2">
    <source>
        <dbReference type="SAM" id="SignalP"/>
    </source>
</evidence>
<evidence type="ECO:0000256" key="1">
    <source>
        <dbReference type="SAM" id="MobiDB-lite"/>
    </source>
</evidence>
<name>A0ABW1PL22_9FLAO</name>
<dbReference type="EMBL" id="JBHSQB010000003">
    <property type="protein sequence ID" value="MFC6095482.1"/>
    <property type="molecule type" value="Genomic_DNA"/>
</dbReference>
<comment type="caution">
    <text evidence="3">The sequence shown here is derived from an EMBL/GenBank/DDBJ whole genome shotgun (WGS) entry which is preliminary data.</text>
</comment>
<gene>
    <name evidence="3" type="ORF">ACFPVY_02400</name>
</gene>
<feature type="chain" id="PRO_5045850271" description="Lipoprotein" evidence="2">
    <location>
        <begin position="24"/>
        <end position="235"/>
    </location>
</feature>
<evidence type="ECO:0000313" key="4">
    <source>
        <dbReference type="Proteomes" id="UP001596287"/>
    </source>
</evidence>
<feature type="signal peptide" evidence="2">
    <location>
        <begin position="1"/>
        <end position="23"/>
    </location>
</feature>
<keyword evidence="4" id="KW-1185">Reference proteome</keyword>
<protein>
    <recommendedName>
        <fullName evidence="5">Lipoprotein</fullName>
    </recommendedName>
</protein>
<proteinExistence type="predicted"/>
<reference evidence="4" key="1">
    <citation type="journal article" date="2019" name="Int. J. Syst. Evol. Microbiol.">
        <title>The Global Catalogue of Microorganisms (GCM) 10K type strain sequencing project: providing services to taxonomists for standard genome sequencing and annotation.</title>
        <authorList>
            <consortium name="The Broad Institute Genomics Platform"/>
            <consortium name="The Broad Institute Genome Sequencing Center for Infectious Disease"/>
            <person name="Wu L."/>
            <person name="Ma J."/>
        </authorList>
    </citation>
    <scope>NUCLEOTIDE SEQUENCE [LARGE SCALE GENOMIC DNA]</scope>
    <source>
        <strain evidence="4">CCUG 49679</strain>
    </source>
</reference>
<keyword evidence="2" id="KW-0732">Signal</keyword>
<evidence type="ECO:0000313" key="3">
    <source>
        <dbReference type="EMBL" id="MFC6095482.1"/>
    </source>
</evidence>